<dbReference type="InterPro" id="IPR000385">
    <property type="entry name" value="MoaA_NifB_PqqE_Fe-S-bd_CS"/>
</dbReference>
<dbReference type="InterPro" id="IPR058240">
    <property type="entry name" value="rSAM_sf"/>
</dbReference>
<feature type="domain" description="Radical SAM core" evidence="7">
    <location>
        <begin position="1"/>
        <end position="234"/>
    </location>
</feature>
<dbReference type="CDD" id="cd01335">
    <property type="entry name" value="Radical_SAM"/>
    <property type="match status" value="1"/>
</dbReference>
<comment type="caution">
    <text evidence="8">The sequence shown here is derived from an EMBL/GenBank/DDBJ whole genome shotgun (WGS) entry which is preliminary data.</text>
</comment>
<proteinExistence type="predicted"/>
<evidence type="ECO:0000256" key="5">
    <source>
        <dbReference type="ARBA" id="ARBA00023004"/>
    </source>
</evidence>
<evidence type="ECO:0000313" key="8">
    <source>
        <dbReference type="EMBL" id="GAA4114575.1"/>
    </source>
</evidence>
<dbReference type="InterPro" id="IPR007197">
    <property type="entry name" value="rSAM"/>
</dbReference>
<dbReference type="PANTHER" id="PTHR43273">
    <property type="entry name" value="ANAEROBIC SULFATASE-MATURATING ENZYME HOMOLOG ASLB-RELATED"/>
    <property type="match status" value="1"/>
</dbReference>
<reference evidence="9" key="1">
    <citation type="journal article" date="2019" name="Int. J. Syst. Evol. Microbiol.">
        <title>The Global Catalogue of Microorganisms (GCM) 10K type strain sequencing project: providing services to taxonomists for standard genome sequencing and annotation.</title>
        <authorList>
            <consortium name="The Broad Institute Genomics Platform"/>
            <consortium name="The Broad Institute Genome Sequencing Center for Infectious Disease"/>
            <person name="Wu L."/>
            <person name="Ma J."/>
        </authorList>
    </citation>
    <scope>NUCLEOTIDE SEQUENCE [LARGE SCALE GENOMIC DNA]</scope>
    <source>
        <strain evidence="9">JCM 17106</strain>
    </source>
</reference>
<accession>A0ABP7XFQ1</accession>
<dbReference type="SFLD" id="SFLDS00029">
    <property type="entry name" value="Radical_SAM"/>
    <property type="match status" value="1"/>
</dbReference>
<evidence type="ECO:0000256" key="4">
    <source>
        <dbReference type="ARBA" id="ARBA00022723"/>
    </source>
</evidence>
<organism evidence="8 9">
    <name type="scientific">Aquimarina addita</name>
    <dbReference type="NCBI Taxonomy" id="870485"/>
    <lineage>
        <taxon>Bacteria</taxon>
        <taxon>Pseudomonadati</taxon>
        <taxon>Bacteroidota</taxon>
        <taxon>Flavobacteriia</taxon>
        <taxon>Flavobacteriales</taxon>
        <taxon>Flavobacteriaceae</taxon>
        <taxon>Aquimarina</taxon>
    </lineage>
</organism>
<dbReference type="Proteomes" id="UP001500459">
    <property type="component" value="Unassembled WGS sequence"/>
</dbReference>
<dbReference type="SFLD" id="SFLDG01384">
    <property type="entry name" value="thioether_bond_formation_requi"/>
    <property type="match status" value="1"/>
</dbReference>
<evidence type="ECO:0000256" key="6">
    <source>
        <dbReference type="ARBA" id="ARBA00023014"/>
    </source>
</evidence>
<sequence>MIVNSLIIKVASRCNLNCSYCYVYNLGDKTYLNQPKLMSDDTFIKIIDRTLEHCLEQNLKIFTFIFHGGEPMLQKKEFYINFVNTANTVLNKNSIRARYAMQTNGLLIDKKWSELFNNLKIYLGISLDGYKEINDKYRVDHKNKGSFDKVVKGLKIGQKFLKSQPGILSVIDPSSDPIKYYNLMKDLRVKNFDLLWPHANIDLNPEGKPWENSSTKKSIVYSDWLIKIFDIWYKEKKQTNMNITMFNSIIGLILNFKYSGNEDFGLDEVGNLVIETNGDIQVVGALKLCGDGFTVSGASIKDHSFSKALETKLANLYYNSHKYLCNKCMECPILEVCGGGPIYSRYSSVNGFNNESIYCKDFVKLIVHIQNTIYSSLPEIYKDKFESIDYEEVVGFLDNFDNDFNQEVITENFKKLTSFSS</sequence>
<dbReference type="SFLD" id="SFLDG01072">
    <property type="entry name" value="dehydrogenase_like"/>
    <property type="match status" value="1"/>
</dbReference>
<keyword evidence="9" id="KW-1185">Reference proteome</keyword>
<dbReference type="PROSITE" id="PS51918">
    <property type="entry name" value="RADICAL_SAM"/>
    <property type="match status" value="1"/>
</dbReference>
<keyword evidence="4" id="KW-0479">Metal-binding</keyword>
<evidence type="ECO:0000256" key="1">
    <source>
        <dbReference type="ARBA" id="ARBA00001966"/>
    </source>
</evidence>
<evidence type="ECO:0000256" key="2">
    <source>
        <dbReference type="ARBA" id="ARBA00022485"/>
    </source>
</evidence>
<evidence type="ECO:0000256" key="3">
    <source>
        <dbReference type="ARBA" id="ARBA00022691"/>
    </source>
</evidence>
<dbReference type="EMBL" id="BAABCW010000004">
    <property type="protein sequence ID" value="GAA4114575.1"/>
    <property type="molecule type" value="Genomic_DNA"/>
</dbReference>
<dbReference type="PROSITE" id="PS01305">
    <property type="entry name" value="MOAA_NIFB_PQQE"/>
    <property type="match status" value="1"/>
</dbReference>
<dbReference type="SUPFAM" id="SSF102114">
    <property type="entry name" value="Radical SAM enzymes"/>
    <property type="match status" value="1"/>
</dbReference>
<keyword evidence="5" id="KW-0408">Iron</keyword>
<dbReference type="SFLD" id="SFLDG01386">
    <property type="entry name" value="main_SPASM_domain-containing"/>
    <property type="match status" value="1"/>
</dbReference>
<protein>
    <recommendedName>
        <fullName evidence="7">Radical SAM core domain-containing protein</fullName>
    </recommendedName>
</protein>
<dbReference type="Pfam" id="PF04055">
    <property type="entry name" value="Radical_SAM"/>
    <property type="match status" value="1"/>
</dbReference>
<evidence type="ECO:0000259" key="7">
    <source>
        <dbReference type="PROSITE" id="PS51918"/>
    </source>
</evidence>
<evidence type="ECO:0000313" key="9">
    <source>
        <dbReference type="Proteomes" id="UP001500459"/>
    </source>
</evidence>
<comment type="cofactor">
    <cofactor evidence="1">
        <name>[4Fe-4S] cluster</name>
        <dbReference type="ChEBI" id="CHEBI:49883"/>
    </cofactor>
</comment>
<gene>
    <name evidence="8" type="ORF">GCM10022393_14130</name>
</gene>
<dbReference type="Gene3D" id="3.20.20.70">
    <property type="entry name" value="Aldolase class I"/>
    <property type="match status" value="1"/>
</dbReference>
<dbReference type="InterPro" id="IPR023867">
    <property type="entry name" value="Sulphatase_maturase_rSAM"/>
</dbReference>
<dbReference type="InterPro" id="IPR013785">
    <property type="entry name" value="Aldolase_TIM"/>
</dbReference>
<name>A0ABP7XFQ1_9FLAO</name>
<keyword evidence="6" id="KW-0411">Iron-sulfur</keyword>
<dbReference type="PANTHER" id="PTHR43273:SF8">
    <property type="entry name" value="RADICAL SAM DOMAIN PROTEIN"/>
    <property type="match status" value="1"/>
</dbReference>
<keyword evidence="3" id="KW-0949">S-adenosyl-L-methionine</keyword>
<keyword evidence="2" id="KW-0004">4Fe-4S</keyword>
<dbReference type="SFLD" id="SFLDG01067">
    <property type="entry name" value="SPASM/twitch_domain_containing"/>
    <property type="match status" value="1"/>
</dbReference>
<dbReference type="RefSeq" id="WP_344925964.1">
    <property type="nucleotide sequence ID" value="NZ_BAABCW010000004.1"/>
</dbReference>